<gene>
    <name evidence="2" type="ORF">F8M41_015737</name>
</gene>
<feature type="transmembrane region" description="Helical" evidence="1">
    <location>
        <begin position="44"/>
        <end position="65"/>
    </location>
</feature>
<dbReference type="EMBL" id="WTPW01000333">
    <property type="protein sequence ID" value="KAF0521657.1"/>
    <property type="molecule type" value="Genomic_DNA"/>
</dbReference>
<dbReference type="AlphaFoldDB" id="A0A8H4EN55"/>
<evidence type="ECO:0000256" key="1">
    <source>
        <dbReference type="SAM" id="Phobius"/>
    </source>
</evidence>
<name>A0A8H4EN55_GIGMA</name>
<protein>
    <submittedName>
        <fullName evidence="2">Uncharacterized protein</fullName>
    </submittedName>
</protein>
<organism evidence="2 3">
    <name type="scientific">Gigaspora margarita</name>
    <dbReference type="NCBI Taxonomy" id="4874"/>
    <lineage>
        <taxon>Eukaryota</taxon>
        <taxon>Fungi</taxon>
        <taxon>Fungi incertae sedis</taxon>
        <taxon>Mucoromycota</taxon>
        <taxon>Glomeromycotina</taxon>
        <taxon>Glomeromycetes</taxon>
        <taxon>Diversisporales</taxon>
        <taxon>Gigasporaceae</taxon>
        <taxon>Gigaspora</taxon>
    </lineage>
</organism>
<keyword evidence="3" id="KW-1185">Reference proteome</keyword>
<keyword evidence="1" id="KW-0472">Membrane</keyword>
<feature type="transmembrane region" description="Helical" evidence="1">
    <location>
        <begin position="324"/>
        <end position="342"/>
    </location>
</feature>
<proteinExistence type="predicted"/>
<dbReference type="OrthoDB" id="2380438at2759"/>
<dbReference type="Proteomes" id="UP000439903">
    <property type="component" value="Unassembled WGS sequence"/>
</dbReference>
<evidence type="ECO:0000313" key="3">
    <source>
        <dbReference type="Proteomes" id="UP000439903"/>
    </source>
</evidence>
<comment type="caution">
    <text evidence="2">The sequence shown here is derived from an EMBL/GenBank/DDBJ whole genome shotgun (WGS) entry which is preliminary data.</text>
</comment>
<keyword evidence="1" id="KW-0812">Transmembrane</keyword>
<sequence length="361" mass="41132">MAQDKRACSLLCNKFIAYWFPSVDEDYKGHEHPREPTCYRWTRFFSLCLVYIAILYFITIFILSFTDQPSIQMSRSQVNNIPVPVVFISFNSTVFSNFNVNCSYILATGAIISCNDKLSNFTVESVINFVYNDPGTNFTDGTSMKMPVGFDFRISANNSFANDNSPAFITYPTIRLVDPDLFVNSDRHADDKLTEVLSEESNMYVLSPYQRQIVWLDRVKYSDLGGSLKRGVLSVAVKSSKHTFNYFGLLTRMQTFNPLNPQVVPSQFTNSFEIYNQSSTLVTYKESDKASQFKLLTFFTSLGGANAFFVTLYMFLYGKKAPGMLPYLIYPFLCCAGPARFVHDRLIAPKKVNDLEKSFNL</sequence>
<evidence type="ECO:0000313" key="2">
    <source>
        <dbReference type="EMBL" id="KAF0521657.1"/>
    </source>
</evidence>
<accession>A0A8H4EN55</accession>
<feature type="transmembrane region" description="Helical" evidence="1">
    <location>
        <begin position="295"/>
        <end position="318"/>
    </location>
</feature>
<keyword evidence="1" id="KW-1133">Transmembrane helix</keyword>
<reference evidence="2 3" key="1">
    <citation type="journal article" date="2019" name="Environ. Microbiol.">
        <title>At the nexus of three kingdoms: the genome of the mycorrhizal fungus Gigaspora margarita provides insights into plant, endobacterial and fungal interactions.</title>
        <authorList>
            <person name="Venice F."/>
            <person name="Ghignone S."/>
            <person name="Salvioli di Fossalunga A."/>
            <person name="Amselem J."/>
            <person name="Novero M."/>
            <person name="Xianan X."/>
            <person name="Sedzielewska Toro K."/>
            <person name="Morin E."/>
            <person name="Lipzen A."/>
            <person name="Grigoriev I.V."/>
            <person name="Henrissat B."/>
            <person name="Martin F.M."/>
            <person name="Bonfante P."/>
        </authorList>
    </citation>
    <scope>NUCLEOTIDE SEQUENCE [LARGE SCALE GENOMIC DNA]</scope>
    <source>
        <strain evidence="2 3">BEG34</strain>
    </source>
</reference>